<gene>
    <name evidence="2" type="ORF">MNBD_ACTINO02-551</name>
</gene>
<sequence>MPDHPIPCSLIKRRTFLLGLGATVVTAACSSKNITVVAPTTSTTPTTAAGGTPRKAPSAGTTTLPPGSLGGRDDRTLVILELGGGNDGLNMVVPYANNAYYDLRPNIGIRNPLDLDGSIGLHPNLTAIADQFTVGNAAVIEGVGYPNPNLSHFESMETWWSGTSKPDSATGWIGRYLDGTVGYDDLLAGITVGPGPSRAMLGSGSFVVNIQDAGGLSSQVPWWIDEEGDFFATWGGFAPVDVPLGELTPVERAIGATVRANDRLSTGLVPLQNAVANGEVPEDEQWSIQGQMRLAANLITAGIAPRVIYLHGMGDFDTHENLVSRQAALMTDINNGVKTFYEIIDAAGMSDEVIFMTTSEFGRRADENGEGTDHGTASSQFIIGSSVTGGRYGKQPSLTKLDPDGNLIHTVDFRSTFATVLDDWLGVDHSAVLEGSFETLPFLQT</sequence>
<feature type="compositionally biased region" description="Low complexity" evidence="1">
    <location>
        <begin position="41"/>
        <end position="53"/>
    </location>
</feature>
<reference evidence="2" key="1">
    <citation type="submission" date="2018-06" db="EMBL/GenBank/DDBJ databases">
        <authorList>
            <person name="Zhirakovskaya E."/>
        </authorList>
    </citation>
    <scope>NUCLEOTIDE SEQUENCE</scope>
</reference>
<protein>
    <recommendedName>
        <fullName evidence="3">DUF1501 domain-containing protein</fullName>
    </recommendedName>
</protein>
<evidence type="ECO:0000256" key="1">
    <source>
        <dbReference type="SAM" id="MobiDB-lite"/>
    </source>
</evidence>
<evidence type="ECO:0000313" key="2">
    <source>
        <dbReference type="EMBL" id="VAW02143.1"/>
    </source>
</evidence>
<dbReference type="EMBL" id="UOEK01000228">
    <property type="protein sequence ID" value="VAW02143.1"/>
    <property type="molecule type" value="Genomic_DNA"/>
</dbReference>
<dbReference type="Pfam" id="PF07394">
    <property type="entry name" value="DUF1501"/>
    <property type="match status" value="1"/>
</dbReference>
<evidence type="ECO:0008006" key="3">
    <source>
        <dbReference type="Google" id="ProtNLM"/>
    </source>
</evidence>
<organism evidence="2">
    <name type="scientific">hydrothermal vent metagenome</name>
    <dbReference type="NCBI Taxonomy" id="652676"/>
    <lineage>
        <taxon>unclassified sequences</taxon>
        <taxon>metagenomes</taxon>
        <taxon>ecological metagenomes</taxon>
    </lineage>
</organism>
<feature type="region of interest" description="Disordered" evidence="1">
    <location>
        <begin position="41"/>
        <end position="72"/>
    </location>
</feature>
<dbReference type="PANTHER" id="PTHR43737:SF1">
    <property type="entry name" value="DUF1501 DOMAIN-CONTAINING PROTEIN"/>
    <property type="match status" value="1"/>
</dbReference>
<dbReference type="PANTHER" id="PTHR43737">
    <property type="entry name" value="BLL7424 PROTEIN"/>
    <property type="match status" value="1"/>
</dbReference>
<proteinExistence type="predicted"/>
<accession>A0A3B0SDL4</accession>
<dbReference type="InterPro" id="IPR010869">
    <property type="entry name" value="DUF1501"/>
</dbReference>
<dbReference type="AlphaFoldDB" id="A0A3B0SDL4"/>
<name>A0A3B0SDL4_9ZZZZ</name>